<proteinExistence type="predicted"/>
<feature type="non-terminal residue" evidence="1">
    <location>
        <position position="1"/>
    </location>
</feature>
<protein>
    <submittedName>
        <fullName evidence="1">Uncharacterized protein</fullName>
    </submittedName>
</protein>
<dbReference type="EMBL" id="JANPWB010000005">
    <property type="protein sequence ID" value="KAJ1189581.1"/>
    <property type="molecule type" value="Genomic_DNA"/>
</dbReference>
<gene>
    <name evidence="1" type="ORF">NDU88_006325</name>
</gene>
<dbReference type="Proteomes" id="UP001066276">
    <property type="component" value="Chromosome 3_1"/>
</dbReference>
<sequence>SRRRPKRNTEVACSGILVAGFLGRTKTRWQPVCNYSGLSLGYHSKTLRRLWLQSKK</sequence>
<organism evidence="1 2">
    <name type="scientific">Pleurodeles waltl</name>
    <name type="common">Iberian ribbed newt</name>
    <dbReference type="NCBI Taxonomy" id="8319"/>
    <lineage>
        <taxon>Eukaryota</taxon>
        <taxon>Metazoa</taxon>
        <taxon>Chordata</taxon>
        <taxon>Craniata</taxon>
        <taxon>Vertebrata</taxon>
        <taxon>Euteleostomi</taxon>
        <taxon>Amphibia</taxon>
        <taxon>Batrachia</taxon>
        <taxon>Caudata</taxon>
        <taxon>Salamandroidea</taxon>
        <taxon>Salamandridae</taxon>
        <taxon>Pleurodelinae</taxon>
        <taxon>Pleurodeles</taxon>
    </lineage>
</organism>
<name>A0AAV7UMF6_PLEWA</name>
<keyword evidence="2" id="KW-1185">Reference proteome</keyword>
<evidence type="ECO:0000313" key="1">
    <source>
        <dbReference type="EMBL" id="KAJ1189581.1"/>
    </source>
</evidence>
<reference evidence="1" key="1">
    <citation type="journal article" date="2022" name="bioRxiv">
        <title>Sequencing and chromosome-scale assembly of the giantPleurodeles waltlgenome.</title>
        <authorList>
            <person name="Brown T."/>
            <person name="Elewa A."/>
            <person name="Iarovenko S."/>
            <person name="Subramanian E."/>
            <person name="Araus A.J."/>
            <person name="Petzold A."/>
            <person name="Susuki M."/>
            <person name="Suzuki K.-i.T."/>
            <person name="Hayashi T."/>
            <person name="Toyoda A."/>
            <person name="Oliveira C."/>
            <person name="Osipova E."/>
            <person name="Leigh N.D."/>
            <person name="Simon A."/>
            <person name="Yun M.H."/>
        </authorList>
    </citation>
    <scope>NUCLEOTIDE SEQUENCE</scope>
    <source>
        <strain evidence="1">20211129_DDA</strain>
        <tissue evidence="1">Liver</tissue>
    </source>
</reference>
<evidence type="ECO:0000313" key="2">
    <source>
        <dbReference type="Proteomes" id="UP001066276"/>
    </source>
</evidence>
<dbReference type="AlphaFoldDB" id="A0AAV7UMF6"/>
<accession>A0AAV7UMF6</accession>
<comment type="caution">
    <text evidence="1">The sequence shown here is derived from an EMBL/GenBank/DDBJ whole genome shotgun (WGS) entry which is preliminary data.</text>
</comment>